<dbReference type="EMBL" id="JBHTGP010000035">
    <property type="protein sequence ID" value="MFD0691990.1"/>
    <property type="molecule type" value="Genomic_DNA"/>
</dbReference>
<gene>
    <name evidence="6" type="ORF">ACFQZM_46410</name>
</gene>
<evidence type="ECO:0000256" key="3">
    <source>
        <dbReference type="ARBA" id="ARBA00022691"/>
    </source>
</evidence>
<dbReference type="PIRSF" id="PIRSF005739">
    <property type="entry name" value="O-mtase"/>
    <property type="match status" value="1"/>
</dbReference>
<sequence length="342" mass="36538">MSATAASADATRVRELAMSLGFAAQLRAVTKLGVADALGDSAMTATELAAAVDADAPTLDRLMRALTAHGVFTEVSLGRYEHSGLSRLLREDSPRSMRYMVLWASAPWTWEAWPCLDDAVRSGKAVFPDIYGQEFFEHLKETDPRSAEVFNRAMTQSSRLTSDLVAAALDLGDARTVADVGGGEGHLLATLLRRDPGLRGTLVDLPEVVGGALAELRDGGELADRCRIVGGDCREGVPAGSDLYIFKNVLEWDDESSLAALRNTARAAGPGGRVVLVQNLIEDSSEFKVTTTMDLFLLLNVGGRKHTRDSLTGLFEQSGLKLTGVEQVPGTSLHVVTAAVVR</sequence>
<evidence type="ECO:0000256" key="2">
    <source>
        <dbReference type="ARBA" id="ARBA00022679"/>
    </source>
</evidence>
<dbReference type="RefSeq" id="WP_207399975.1">
    <property type="nucleotide sequence ID" value="NZ_CAACUY010000094.1"/>
</dbReference>
<dbReference type="SUPFAM" id="SSF53335">
    <property type="entry name" value="S-adenosyl-L-methionine-dependent methyltransferases"/>
    <property type="match status" value="1"/>
</dbReference>
<evidence type="ECO:0000313" key="7">
    <source>
        <dbReference type="Proteomes" id="UP001597063"/>
    </source>
</evidence>
<dbReference type="GO" id="GO:0008168">
    <property type="term" value="F:methyltransferase activity"/>
    <property type="evidence" value="ECO:0007669"/>
    <property type="project" value="UniProtKB-KW"/>
</dbReference>
<dbReference type="InterPro" id="IPR036390">
    <property type="entry name" value="WH_DNA-bd_sf"/>
</dbReference>
<dbReference type="GO" id="GO:0032259">
    <property type="term" value="P:methylation"/>
    <property type="evidence" value="ECO:0007669"/>
    <property type="project" value="UniProtKB-KW"/>
</dbReference>
<dbReference type="Gene3D" id="3.40.50.150">
    <property type="entry name" value="Vaccinia Virus protein VP39"/>
    <property type="match status" value="1"/>
</dbReference>
<organism evidence="6 7">
    <name type="scientific">Actinomadura fibrosa</name>
    <dbReference type="NCBI Taxonomy" id="111802"/>
    <lineage>
        <taxon>Bacteria</taxon>
        <taxon>Bacillati</taxon>
        <taxon>Actinomycetota</taxon>
        <taxon>Actinomycetes</taxon>
        <taxon>Streptosporangiales</taxon>
        <taxon>Thermomonosporaceae</taxon>
        <taxon>Actinomadura</taxon>
    </lineage>
</organism>
<dbReference type="PANTHER" id="PTHR43712">
    <property type="entry name" value="PUTATIVE (AFU_ORTHOLOGUE AFUA_4G14580)-RELATED"/>
    <property type="match status" value="1"/>
</dbReference>
<reference evidence="7" key="1">
    <citation type="journal article" date="2019" name="Int. J. Syst. Evol. Microbiol.">
        <title>The Global Catalogue of Microorganisms (GCM) 10K type strain sequencing project: providing services to taxonomists for standard genome sequencing and annotation.</title>
        <authorList>
            <consortium name="The Broad Institute Genomics Platform"/>
            <consortium name="The Broad Institute Genome Sequencing Center for Infectious Disease"/>
            <person name="Wu L."/>
            <person name="Ma J."/>
        </authorList>
    </citation>
    <scope>NUCLEOTIDE SEQUENCE [LARGE SCALE GENOMIC DNA]</scope>
    <source>
        <strain evidence="7">JCM 9371</strain>
    </source>
</reference>
<dbReference type="InterPro" id="IPR016461">
    <property type="entry name" value="COMT-like"/>
</dbReference>
<dbReference type="CDD" id="cd02440">
    <property type="entry name" value="AdoMet_MTases"/>
    <property type="match status" value="1"/>
</dbReference>
<evidence type="ECO:0000259" key="5">
    <source>
        <dbReference type="Pfam" id="PF08100"/>
    </source>
</evidence>
<comment type="caution">
    <text evidence="6">The sequence shown here is derived from an EMBL/GenBank/DDBJ whole genome shotgun (WGS) entry which is preliminary data.</text>
</comment>
<dbReference type="Gene3D" id="1.10.10.10">
    <property type="entry name" value="Winged helix-like DNA-binding domain superfamily/Winged helix DNA-binding domain"/>
    <property type="match status" value="1"/>
</dbReference>
<protein>
    <submittedName>
        <fullName evidence="6">Methyltransferase</fullName>
    </submittedName>
</protein>
<keyword evidence="3" id="KW-0949">S-adenosyl-L-methionine</keyword>
<dbReference type="SUPFAM" id="SSF46785">
    <property type="entry name" value="Winged helix' DNA-binding domain"/>
    <property type="match status" value="1"/>
</dbReference>
<dbReference type="Proteomes" id="UP001597063">
    <property type="component" value="Unassembled WGS sequence"/>
</dbReference>
<dbReference type="Gene3D" id="1.10.287.1350">
    <property type="match status" value="1"/>
</dbReference>
<keyword evidence="2" id="KW-0808">Transferase</keyword>
<evidence type="ECO:0000259" key="4">
    <source>
        <dbReference type="Pfam" id="PF00891"/>
    </source>
</evidence>
<accession>A0ABW2Y1T1</accession>
<dbReference type="PROSITE" id="PS51683">
    <property type="entry name" value="SAM_OMT_II"/>
    <property type="match status" value="1"/>
</dbReference>
<dbReference type="InterPro" id="IPR029063">
    <property type="entry name" value="SAM-dependent_MTases_sf"/>
</dbReference>
<dbReference type="Pfam" id="PF00891">
    <property type="entry name" value="Methyltransf_2"/>
    <property type="match status" value="1"/>
</dbReference>
<evidence type="ECO:0000256" key="1">
    <source>
        <dbReference type="ARBA" id="ARBA00022603"/>
    </source>
</evidence>
<feature type="domain" description="O-methyltransferase dimerisation" evidence="5">
    <location>
        <begin position="24"/>
        <end position="89"/>
    </location>
</feature>
<keyword evidence="7" id="KW-1185">Reference proteome</keyword>
<dbReference type="PANTHER" id="PTHR43712:SF2">
    <property type="entry name" value="O-METHYLTRANSFERASE CICE"/>
    <property type="match status" value="1"/>
</dbReference>
<keyword evidence="1 6" id="KW-0489">Methyltransferase</keyword>
<proteinExistence type="predicted"/>
<feature type="domain" description="O-methyltransferase C-terminal" evidence="4">
    <location>
        <begin position="113"/>
        <end position="320"/>
    </location>
</feature>
<dbReference type="InterPro" id="IPR001077">
    <property type="entry name" value="COMT_C"/>
</dbReference>
<evidence type="ECO:0000313" key="6">
    <source>
        <dbReference type="EMBL" id="MFD0691990.1"/>
    </source>
</evidence>
<dbReference type="InterPro" id="IPR012967">
    <property type="entry name" value="COMT_dimerisation"/>
</dbReference>
<dbReference type="Pfam" id="PF08100">
    <property type="entry name" value="Dimerisation"/>
    <property type="match status" value="1"/>
</dbReference>
<name>A0ABW2Y1T1_9ACTN</name>
<dbReference type="InterPro" id="IPR036388">
    <property type="entry name" value="WH-like_DNA-bd_sf"/>
</dbReference>